<keyword evidence="6" id="KW-0503">Monooxygenase</keyword>
<dbReference type="Proteomes" id="UP000887565">
    <property type="component" value="Unplaced"/>
</dbReference>
<evidence type="ECO:0000256" key="5">
    <source>
        <dbReference type="ARBA" id="ARBA00023004"/>
    </source>
</evidence>
<dbReference type="GO" id="GO:0016705">
    <property type="term" value="F:oxidoreductase activity, acting on paired donors, with incorporation or reduction of molecular oxygen"/>
    <property type="evidence" value="ECO:0007669"/>
    <property type="project" value="InterPro"/>
</dbReference>
<organism evidence="7 8">
    <name type="scientific">Romanomermis culicivorax</name>
    <name type="common">Nematode worm</name>
    <dbReference type="NCBI Taxonomy" id="13658"/>
    <lineage>
        <taxon>Eukaryota</taxon>
        <taxon>Metazoa</taxon>
        <taxon>Ecdysozoa</taxon>
        <taxon>Nematoda</taxon>
        <taxon>Enoplea</taxon>
        <taxon>Dorylaimia</taxon>
        <taxon>Mermithida</taxon>
        <taxon>Mermithoidea</taxon>
        <taxon>Mermithidae</taxon>
        <taxon>Romanomermis</taxon>
    </lineage>
</organism>
<dbReference type="AlphaFoldDB" id="A0A915K8G6"/>
<keyword evidence="7" id="KW-1185">Reference proteome</keyword>
<dbReference type="InterPro" id="IPR001128">
    <property type="entry name" value="Cyt_P450"/>
</dbReference>
<evidence type="ECO:0000256" key="1">
    <source>
        <dbReference type="ARBA" id="ARBA00010617"/>
    </source>
</evidence>
<keyword evidence="4" id="KW-0560">Oxidoreductase</keyword>
<dbReference type="SUPFAM" id="SSF48264">
    <property type="entry name" value="Cytochrome P450"/>
    <property type="match status" value="1"/>
</dbReference>
<comment type="similarity">
    <text evidence="1">Belongs to the cytochrome P450 family.</text>
</comment>
<dbReference type="GO" id="GO:0005506">
    <property type="term" value="F:iron ion binding"/>
    <property type="evidence" value="ECO:0007669"/>
    <property type="project" value="InterPro"/>
</dbReference>
<evidence type="ECO:0000256" key="6">
    <source>
        <dbReference type="ARBA" id="ARBA00023033"/>
    </source>
</evidence>
<evidence type="ECO:0000256" key="4">
    <source>
        <dbReference type="ARBA" id="ARBA00023002"/>
    </source>
</evidence>
<evidence type="ECO:0000256" key="3">
    <source>
        <dbReference type="ARBA" id="ARBA00022723"/>
    </source>
</evidence>
<dbReference type="PANTHER" id="PTHR24302">
    <property type="entry name" value="CYTOCHROME P450 FAMILY 3"/>
    <property type="match status" value="1"/>
</dbReference>
<dbReference type="InterPro" id="IPR036396">
    <property type="entry name" value="Cyt_P450_sf"/>
</dbReference>
<dbReference type="InterPro" id="IPR050705">
    <property type="entry name" value="Cytochrome_P450_3A"/>
</dbReference>
<protein>
    <submittedName>
        <fullName evidence="8">Cytochrome P450</fullName>
    </submittedName>
</protein>
<keyword evidence="2" id="KW-0349">Heme</keyword>
<dbReference type="Pfam" id="PF00067">
    <property type="entry name" value="p450"/>
    <property type="match status" value="1"/>
</dbReference>
<name>A0A915K8G6_ROMCU</name>
<evidence type="ECO:0000256" key="2">
    <source>
        <dbReference type="ARBA" id="ARBA00022617"/>
    </source>
</evidence>
<evidence type="ECO:0000313" key="7">
    <source>
        <dbReference type="Proteomes" id="UP000887565"/>
    </source>
</evidence>
<dbReference type="WBParaSite" id="nRc.2.0.1.t34981-RA">
    <property type="protein sequence ID" value="nRc.2.0.1.t34981-RA"/>
    <property type="gene ID" value="nRc.2.0.1.g34981"/>
</dbReference>
<keyword evidence="3" id="KW-0479">Metal-binding</keyword>
<proteinExistence type="inferred from homology"/>
<evidence type="ECO:0000313" key="8">
    <source>
        <dbReference type="WBParaSite" id="nRc.2.0.1.t34981-RA"/>
    </source>
</evidence>
<sequence>MEFSTRNHCVFKLLGVPGPKPWPLVGNFPSLIKCGMTRDDYLVKKYGRIFGYFEGMIPVLFIADVDYIKQITIKDFDKFRNRRILLGQEELNKAVSLLEDEEWKIIRNVITPTFTSGKLKK</sequence>
<accession>A0A915K8G6</accession>
<dbReference type="GO" id="GO:0008395">
    <property type="term" value="F:steroid hydroxylase activity"/>
    <property type="evidence" value="ECO:0007669"/>
    <property type="project" value="TreeGrafter"/>
</dbReference>
<reference evidence="8" key="1">
    <citation type="submission" date="2022-11" db="UniProtKB">
        <authorList>
            <consortium name="WormBaseParasite"/>
        </authorList>
    </citation>
    <scope>IDENTIFICATION</scope>
</reference>
<dbReference type="PANTHER" id="PTHR24302:SF15">
    <property type="entry name" value="FATTY-ACID PEROXYGENASE"/>
    <property type="match status" value="1"/>
</dbReference>
<dbReference type="Gene3D" id="1.10.630.10">
    <property type="entry name" value="Cytochrome P450"/>
    <property type="match status" value="1"/>
</dbReference>
<keyword evidence="5" id="KW-0408">Iron</keyword>
<dbReference type="OMA" id="GFYANTI"/>
<dbReference type="GO" id="GO:0020037">
    <property type="term" value="F:heme binding"/>
    <property type="evidence" value="ECO:0007669"/>
    <property type="project" value="InterPro"/>
</dbReference>